<evidence type="ECO:0000313" key="2">
    <source>
        <dbReference type="Proteomes" id="UP000242222"/>
    </source>
</evidence>
<reference evidence="2" key="1">
    <citation type="submission" date="2016-10" db="EMBL/GenBank/DDBJ databases">
        <authorList>
            <person name="Varghese N."/>
            <person name="Submissions S."/>
        </authorList>
    </citation>
    <scope>NUCLEOTIDE SEQUENCE [LARGE SCALE GENOMIC DNA]</scope>
    <source>
        <strain evidence="2">N6PO6</strain>
    </source>
</reference>
<sequence length="62" mass="7048">MVYYIPLNAQSQCKTAISITPFMIMEQSHTSLPEERVALITATDFQLITERATCQTGDVRKR</sequence>
<dbReference type="Proteomes" id="UP000242222">
    <property type="component" value="Unassembled WGS sequence"/>
</dbReference>
<protein>
    <submittedName>
        <fullName evidence="1">Uncharacterized protein</fullName>
    </submittedName>
</protein>
<dbReference type="AlphaFoldDB" id="A0A1I4UQP4"/>
<keyword evidence="2" id="KW-1185">Reference proteome</keyword>
<organism evidence="1 2">
    <name type="scientific">Izhakiella capsodis</name>
    <dbReference type="NCBI Taxonomy" id="1367852"/>
    <lineage>
        <taxon>Bacteria</taxon>
        <taxon>Pseudomonadati</taxon>
        <taxon>Pseudomonadota</taxon>
        <taxon>Gammaproteobacteria</taxon>
        <taxon>Enterobacterales</taxon>
        <taxon>Erwiniaceae</taxon>
        <taxon>Izhakiella</taxon>
    </lineage>
</organism>
<name>A0A1I4UQP4_9GAMM</name>
<gene>
    <name evidence="1" type="ORF">SAMN05216516_101276</name>
</gene>
<proteinExistence type="predicted"/>
<evidence type="ECO:0000313" key="1">
    <source>
        <dbReference type="EMBL" id="SFM91327.1"/>
    </source>
</evidence>
<dbReference type="EMBL" id="FOVC01000001">
    <property type="protein sequence ID" value="SFM91327.1"/>
    <property type="molecule type" value="Genomic_DNA"/>
</dbReference>
<accession>A0A1I4UQP4</accession>